<name>A0A9Y1FP11_9ARCH</name>
<sequence length="723" mass="85487">MFSTVLVTIASILFPCIFLYNHNASKASNIILILSSNIVFNYLMGIIYLFLDIKTLIFYIFMNFTLAIFFIIVNKNLIFTYYNIINNLKKIYNQFQLKQINFLRKLKEKINNIFNNFTLKKSTSFIVLYFIFFTFYHSILFPTTSADAIFTHMPMIKFLYEINSFPYIRDYPFLNYHFFYDISPFHIIGYMLFKIANCDFPVRFLNPIFLTISVLAIYEIFKYFNIQKNSKSLTIIIFISCPALISVSSTMNNDVSQLSFFLTAILFNIQDIKAKYRKKSILLGDIFIGLMICSKQISLVNYIFYLAFRIFLERKFNSKIKKHRVSLSYLYFGPFLTFFIGSIRYVITFINFGEIFYPYTNIFDINFVEPNVFSLIMVYYLFLFALFMTFLMQSSSFLDIFTNIKVKRALSICLSSVVFVCLIVFFRFTLFIETYRKNNLYIISAVNIGKVNQPLGSIIVSLSIIWLIYSIFQRNIEKKFLALYIIIPVLILQKLFVTSSLSRYYLLLLPVLSLVSSEALSLFFKEINSIGVILSKAKNLVKVISTLMKITIVAMLTINVLFSTVIIIFGFKTINDPVLYPILHPFNNDDEDLYHWKLFEIKLIDYVNNYLPRSELIIVYPFEIYYIHNYSRLIFPESQTFRQFLLKHPKQEWFSVLKEKLNIRYIAILNSAGFYIYNIPDIVKEFMKSIQYQSNNLLVIKKFYDTRTFTTREHLYSMLLYIP</sequence>
<keyword evidence="1" id="KW-0812">Transmembrane</keyword>
<dbReference type="EMBL" id="CP084167">
    <property type="protein sequence ID" value="UJG44337.1"/>
    <property type="molecule type" value="Genomic_DNA"/>
</dbReference>
<organism evidence="2">
    <name type="scientific">Candidatus Heimdallarchaeum endolithica</name>
    <dbReference type="NCBI Taxonomy" id="2876572"/>
    <lineage>
        <taxon>Archaea</taxon>
        <taxon>Promethearchaeati</taxon>
        <taxon>Candidatus Heimdallarchaeota</taxon>
        <taxon>Candidatus Heimdallarchaeia (ex Rinke et al. 2021) (nom. nud.)</taxon>
        <taxon>Candidatus Heimdallarchaeales</taxon>
        <taxon>Candidatus Heimdallarchaeaceae</taxon>
        <taxon>Candidatus Heimdallarchaeum</taxon>
    </lineage>
</organism>
<gene>
    <name evidence="2" type="ORF">K9W46_03940</name>
</gene>
<reference evidence="2" key="1">
    <citation type="journal article" date="2022" name="Nat. Microbiol.">
        <title>Unique mobile elements and scalable gene flow at the prokaryote-eukaryote boundary revealed by circularized Asgard archaea genomes.</title>
        <authorList>
            <person name="Wu F."/>
            <person name="Speth D.R."/>
            <person name="Philosof A."/>
            <person name="Cremiere A."/>
            <person name="Narayanan A."/>
            <person name="Barco R.A."/>
            <person name="Connon S.A."/>
            <person name="Amend J.P."/>
            <person name="Antoshechkin I.A."/>
            <person name="Orphan V.J."/>
        </authorList>
    </citation>
    <scope>NUCLEOTIDE SEQUENCE</scope>
    <source>
        <strain evidence="2">PR6</strain>
    </source>
</reference>
<feature type="transmembrane region" description="Helical" evidence="1">
    <location>
        <begin position="412"/>
        <end position="431"/>
    </location>
</feature>
<feature type="transmembrane region" description="Helical" evidence="1">
    <location>
        <begin position="329"/>
        <end position="352"/>
    </location>
</feature>
<keyword evidence="1" id="KW-0472">Membrane</keyword>
<evidence type="ECO:0000313" key="2">
    <source>
        <dbReference type="EMBL" id="UJG44337.1"/>
    </source>
</evidence>
<feature type="transmembrane region" description="Helical" evidence="1">
    <location>
        <begin position="504"/>
        <end position="525"/>
    </location>
</feature>
<proteinExistence type="predicted"/>
<feature type="transmembrane region" description="Helical" evidence="1">
    <location>
        <begin position="481"/>
        <end position="498"/>
    </location>
</feature>
<feature type="transmembrane region" description="Helical" evidence="1">
    <location>
        <begin position="372"/>
        <end position="391"/>
    </location>
</feature>
<evidence type="ECO:0000256" key="1">
    <source>
        <dbReference type="SAM" id="Phobius"/>
    </source>
</evidence>
<feature type="transmembrane region" description="Helical" evidence="1">
    <location>
        <begin position="233"/>
        <end position="251"/>
    </location>
</feature>
<feature type="transmembrane region" description="Helical" evidence="1">
    <location>
        <begin position="286"/>
        <end position="308"/>
    </location>
</feature>
<feature type="transmembrane region" description="Helical" evidence="1">
    <location>
        <begin position="204"/>
        <end position="221"/>
    </location>
</feature>
<feature type="transmembrane region" description="Helical" evidence="1">
    <location>
        <begin position="546"/>
        <end position="571"/>
    </location>
</feature>
<dbReference type="Proteomes" id="UP001200513">
    <property type="component" value="Chromosome"/>
</dbReference>
<protein>
    <submittedName>
        <fullName evidence="2">Glycosyltransferase family 39 protein</fullName>
    </submittedName>
</protein>
<feature type="transmembrane region" description="Helical" evidence="1">
    <location>
        <begin position="126"/>
        <end position="150"/>
    </location>
</feature>
<accession>A0A9Y1FP11</accession>
<feature type="transmembrane region" description="Helical" evidence="1">
    <location>
        <begin position="56"/>
        <end position="73"/>
    </location>
</feature>
<feature type="transmembrane region" description="Helical" evidence="1">
    <location>
        <begin position="451"/>
        <end position="469"/>
    </location>
</feature>
<dbReference type="AlphaFoldDB" id="A0A9Y1FP11"/>
<keyword evidence="1" id="KW-1133">Transmembrane helix</keyword>
<feature type="transmembrane region" description="Helical" evidence="1">
    <location>
        <begin position="29"/>
        <end position="51"/>
    </location>
</feature>